<keyword evidence="5" id="KW-1185">Reference proteome</keyword>
<protein>
    <submittedName>
        <fullName evidence="4">Uncharacterized protein</fullName>
    </submittedName>
</protein>
<dbReference type="Proteomes" id="UP000829685">
    <property type="component" value="Unassembled WGS sequence"/>
</dbReference>
<dbReference type="PANTHER" id="PTHR44472:SF1">
    <property type="entry name" value="DDB1 AND CUL4 ASSOCIATED FACTOR 4"/>
    <property type="match status" value="1"/>
</dbReference>
<evidence type="ECO:0000313" key="4">
    <source>
        <dbReference type="EMBL" id="KAI1878745.1"/>
    </source>
</evidence>
<feature type="transmembrane region" description="Helical" evidence="3">
    <location>
        <begin position="6"/>
        <end position="28"/>
    </location>
</feature>
<dbReference type="InterPro" id="IPR036322">
    <property type="entry name" value="WD40_repeat_dom_sf"/>
</dbReference>
<keyword evidence="1" id="KW-0853">WD repeat</keyword>
<keyword evidence="3" id="KW-0472">Membrane</keyword>
<evidence type="ECO:0000256" key="2">
    <source>
        <dbReference type="ARBA" id="ARBA00022737"/>
    </source>
</evidence>
<name>A0A9P9WTA2_9PEZI</name>
<dbReference type="InterPro" id="IPR052254">
    <property type="entry name" value="CUL4-DDB1_E3_ligase_receptor"/>
</dbReference>
<dbReference type="SUPFAM" id="SSF50978">
    <property type="entry name" value="WD40 repeat-like"/>
    <property type="match status" value="1"/>
</dbReference>
<keyword evidence="3" id="KW-0812">Transmembrane</keyword>
<dbReference type="Gene3D" id="2.130.10.10">
    <property type="entry name" value="YVTN repeat-like/Quinoprotein amine dehydrogenase"/>
    <property type="match status" value="1"/>
</dbReference>
<gene>
    <name evidence="4" type="ORF">JX265_002922</name>
</gene>
<sequence length="519" mass="58043">MEQLGYYFGRFLTPIKALLFYPVLLMPVTDPEKKRYFKIEKGKNAPGSVWTLDKVKKRKLEDEQAASALRRLNLNKGRIKRARALNDTIAGGFFAREYGIKNDDLPVAGYASGLVDKGSISLVSELGPTDCHHINAMCISPGDEWSGLGVGFVSLNWSQLLSTYIPRDKNGRIQRSLLANYRTPFHQMGPWVEFGCRQISDMKFDHRRNAILLTQREPSRNAAVVMHRIQEADTYGDTKMPRLQLGVRSKTSRAMAPMFVEDLSRAGEYQSNCLAVGPDWASNILCAVGTNRGIMQHKGNRLEWLAPHINSSKKSRKDNAFRDIFSVAYLKSHDQVILAGGRPGRCFLADTRAIDKTWLSFQHASTITHIKPLDDKYVLVSGVRDKMCIYDIRSVKKGTFPRPKPESPRFVDWSEHARAVVSFPEYKNKAHIDHGLDVDVEMGLVAAAHDNGDVALFSTKTGHRLKSPGVGDFSRQAGEHIKALQFQRLPGDTTPSLFAGVGEKIHMRSFGAGSLKEEA</sequence>
<dbReference type="PANTHER" id="PTHR44472">
    <property type="entry name" value="DDB1- AND CUL4-ASSOCIATED FACTOR 4-RELATED"/>
    <property type="match status" value="1"/>
</dbReference>
<evidence type="ECO:0000256" key="1">
    <source>
        <dbReference type="ARBA" id="ARBA00022574"/>
    </source>
</evidence>
<proteinExistence type="predicted"/>
<dbReference type="EMBL" id="JAFIMR010000005">
    <property type="protein sequence ID" value="KAI1878745.1"/>
    <property type="molecule type" value="Genomic_DNA"/>
</dbReference>
<keyword evidence="3" id="KW-1133">Transmembrane helix</keyword>
<dbReference type="AlphaFoldDB" id="A0A9P9WTA2"/>
<comment type="caution">
    <text evidence="4">The sequence shown here is derived from an EMBL/GenBank/DDBJ whole genome shotgun (WGS) entry which is preliminary data.</text>
</comment>
<evidence type="ECO:0000313" key="5">
    <source>
        <dbReference type="Proteomes" id="UP000829685"/>
    </source>
</evidence>
<dbReference type="InterPro" id="IPR015943">
    <property type="entry name" value="WD40/YVTN_repeat-like_dom_sf"/>
</dbReference>
<dbReference type="GO" id="GO:0080008">
    <property type="term" value="C:Cul4-RING E3 ubiquitin ligase complex"/>
    <property type="evidence" value="ECO:0007669"/>
    <property type="project" value="TreeGrafter"/>
</dbReference>
<evidence type="ECO:0000256" key="3">
    <source>
        <dbReference type="SAM" id="Phobius"/>
    </source>
</evidence>
<keyword evidence="2" id="KW-0677">Repeat</keyword>
<reference evidence="4" key="1">
    <citation type="submission" date="2021-03" db="EMBL/GenBank/DDBJ databases">
        <title>Revisited historic fungal species revealed as producer of novel bioactive compounds through whole genome sequencing and comparative genomics.</title>
        <authorList>
            <person name="Vignolle G.A."/>
            <person name="Hochenegger N."/>
            <person name="Mach R.L."/>
            <person name="Mach-Aigner A.R."/>
            <person name="Javad Rahimi M."/>
            <person name="Salim K.A."/>
            <person name="Chan C.M."/>
            <person name="Lim L.B.L."/>
            <person name="Cai F."/>
            <person name="Druzhinina I.S."/>
            <person name="U'Ren J.M."/>
            <person name="Derntl C."/>
        </authorList>
    </citation>
    <scope>NUCLEOTIDE SEQUENCE</scope>
    <source>
        <strain evidence="4">TUCIM 5799</strain>
    </source>
</reference>
<organism evidence="4 5">
    <name type="scientific">Neoarthrinium moseri</name>
    <dbReference type="NCBI Taxonomy" id="1658444"/>
    <lineage>
        <taxon>Eukaryota</taxon>
        <taxon>Fungi</taxon>
        <taxon>Dikarya</taxon>
        <taxon>Ascomycota</taxon>
        <taxon>Pezizomycotina</taxon>
        <taxon>Sordariomycetes</taxon>
        <taxon>Xylariomycetidae</taxon>
        <taxon>Amphisphaeriales</taxon>
        <taxon>Apiosporaceae</taxon>
        <taxon>Neoarthrinium</taxon>
    </lineage>
</organism>
<accession>A0A9P9WTA2</accession>